<keyword evidence="8" id="KW-1185">Reference proteome</keyword>
<dbReference type="RefSeq" id="XP_033666985.1">
    <property type="nucleotide sequence ID" value="XM_033806957.1"/>
</dbReference>
<dbReference type="AlphaFoldDB" id="A0A6A6CKZ7"/>
<protein>
    <recommendedName>
        <fullName evidence="9">Amino acid permease/ SLC12A domain-containing protein</fullName>
    </recommendedName>
</protein>
<evidence type="ECO:0000256" key="4">
    <source>
        <dbReference type="ARBA" id="ARBA00022989"/>
    </source>
</evidence>
<evidence type="ECO:0000256" key="6">
    <source>
        <dbReference type="SAM" id="Phobius"/>
    </source>
</evidence>
<feature type="transmembrane region" description="Helical" evidence="6">
    <location>
        <begin position="349"/>
        <end position="370"/>
    </location>
</feature>
<dbReference type="GO" id="GO:0022857">
    <property type="term" value="F:transmembrane transporter activity"/>
    <property type="evidence" value="ECO:0007669"/>
    <property type="project" value="InterPro"/>
</dbReference>
<dbReference type="PANTHER" id="PTHR45649:SF2">
    <property type="entry name" value="ACID PERMEASE, PUTATIVE-RELATED"/>
    <property type="match status" value="1"/>
</dbReference>
<proteinExistence type="predicted"/>
<feature type="transmembrane region" description="Helical" evidence="6">
    <location>
        <begin position="401"/>
        <end position="421"/>
    </location>
</feature>
<sequence>MEQEKPEFVTDDYGRFVSKDGVVQLAEPSEFDLRDILQAAQRYNPENDVRDMKRLGKKQELKRRFRFFTIGGYIMLLGLTWEFALTTSIFGLSNGGTAGAIWLNLVVCCFMFTAVLSMAEMASIAPTAGGQYHWVSELAPPKYQKMLSYIIGWLSALGWQTGLPGTAFIGAQQVIALISVCKSDYVYHSWHGSLLTIAFTFCAIMFNTVMIGQLPFLEGSAVILHFCGFIAIIVVIWVMGPRDDASVVFTQFADANGWGSVGLATLLSIVGPLSTYLGADSAVHLAEELKDASYVLPRAMITSSLLNYALGFTTTVTFMMNLGNVDDLLASATGQPWVALIQRITQSQAATIVFLVLMIVMYFFCAVNAVTTSSRQIWSFSRDKGLPFHKFLSKVRPNSGVPMNAVVVTMVITCLVALIIIGSTLAFNIILSISAAALLSSYVVVISCMLRKKLFREPLPKARFRMPRLLGIAVNIIAILFSVTATFFLFWPAAPSPTPASMNWVSLIYGVAVIFATVWYLVRGRHEYEGPVEHVRKDISLI</sequence>
<evidence type="ECO:0008006" key="9">
    <source>
        <dbReference type="Google" id="ProtNLM"/>
    </source>
</evidence>
<feature type="transmembrane region" description="Helical" evidence="6">
    <location>
        <begin position="260"/>
        <end position="279"/>
    </location>
</feature>
<keyword evidence="4 6" id="KW-1133">Transmembrane helix</keyword>
<dbReference type="PANTHER" id="PTHR45649">
    <property type="entry name" value="AMINO-ACID PERMEASE BAT1"/>
    <property type="match status" value="1"/>
</dbReference>
<dbReference type="InterPro" id="IPR002293">
    <property type="entry name" value="AA/rel_permease1"/>
</dbReference>
<feature type="transmembrane region" description="Helical" evidence="6">
    <location>
        <begin position="299"/>
        <end position="320"/>
    </location>
</feature>
<evidence type="ECO:0000313" key="8">
    <source>
        <dbReference type="Proteomes" id="UP000799537"/>
    </source>
</evidence>
<dbReference type="OrthoDB" id="3257095at2759"/>
<gene>
    <name evidence="7" type="ORF">M409DRAFT_23823</name>
</gene>
<feature type="transmembrane region" description="Helical" evidence="6">
    <location>
        <begin position="469"/>
        <end position="491"/>
    </location>
</feature>
<keyword evidence="2" id="KW-0813">Transport</keyword>
<dbReference type="EMBL" id="ML993598">
    <property type="protein sequence ID" value="KAF2166096.1"/>
    <property type="molecule type" value="Genomic_DNA"/>
</dbReference>
<comment type="subcellular location">
    <subcellularLocation>
        <location evidence="1">Membrane</location>
        <topology evidence="1">Multi-pass membrane protein</topology>
    </subcellularLocation>
</comment>
<feature type="transmembrane region" description="Helical" evidence="6">
    <location>
        <begin position="427"/>
        <end position="448"/>
    </location>
</feature>
<feature type="transmembrane region" description="Helical" evidence="6">
    <location>
        <begin position="503"/>
        <end position="522"/>
    </location>
</feature>
<accession>A0A6A6CKZ7</accession>
<feature type="transmembrane region" description="Helical" evidence="6">
    <location>
        <begin position="221"/>
        <end position="240"/>
    </location>
</feature>
<evidence type="ECO:0000256" key="5">
    <source>
        <dbReference type="ARBA" id="ARBA00023136"/>
    </source>
</evidence>
<reference evidence="7" key="1">
    <citation type="journal article" date="2020" name="Stud. Mycol.">
        <title>101 Dothideomycetes genomes: a test case for predicting lifestyles and emergence of pathogens.</title>
        <authorList>
            <person name="Haridas S."/>
            <person name="Albert R."/>
            <person name="Binder M."/>
            <person name="Bloem J."/>
            <person name="Labutti K."/>
            <person name="Salamov A."/>
            <person name="Andreopoulos B."/>
            <person name="Baker S."/>
            <person name="Barry K."/>
            <person name="Bills G."/>
            <person name="Bluhm B."/>
            <person name="Cannon C."/>
            <person name="Castanera R."/>
            <person name="Culley D."/>
            <person name="Daum C."/>
            <person name="Ezra D."/>
            <person name="Gonzalez J."/>
            <person name="Henrissat B."/>
            <person name="Kuo A."/>
            <person name="Liang C."/>
            <person name="Lipzen A."/>
            <person name="Lutzoni F."/>
            <person name="Magnuson J."/>
            <person name="Mondo S."/>
            <person name="Nolan M."/>
            <person name="Ohm R."/>
            <person name="Pangilinan J."/>
            <person name="Park H.-J."/>
            <person name="Ramirez L."/>
            <person name="Alfaro M."/>
            <person name="Sun H."/>
            <person name="Tritt A."/>
            <person name="Yoshinaga Y."/>
            <person name="Zwiers L.-H."/>
            <person name="Turgeon B."/>
            <person name="Goodwin S."/>
            <person name="Spatafora J."/>
            <person name="Crous P."/>
            <person name="Grigoriev I."/>
        </authorList>
    </citation>
    <scope>NUCLEOTIDE SEQUENCE</scope>
    <source>
        <strain evidence="7">ATCC 36951</strain>
    </source>
</reference>
<feature type="transmembrane region" description="Helical" evidence="6">
    <location>
        <begin position="101"/>
        <end position="125"/>
    </location>
</feature>
<dbReference type="Proteomes" id="UP000799537">
    <property type="component" value="Unassembled WGS sequence"/>
</dbReference>
<dbReference type="PIRSF" id="PIRSF006060">
    <property type="entry name" value="AA_transporter"/>
    <property type="match status" value="1"/>
</dbReference>
<dbReference type="GeneID" id="54560229"/>
<evidence type="ECO:0000256" key="2">
    <source>
        <dbReference type="ARBA" id="ARBA00022448"/>
    </source>
</evidence>
<dbReference type="GO" id="GO:0016020">
    <property type="term" value="C:membrane"/>
    <property type="evidence" value="ECO:0007669"/>
    <property type="project" value="UniProtKB-SubCell"/>
</dbReference>
<keyword evidence="5 6" id="KW-0472">Membrane</keyword>
<evidence type="ECO:0000313" key="7">
    <source>
        <dbReference type="EMBL" id="KAF2166096.1"/>
    </source>
</evidence>
<name>A0A6A6CKZ7_ZASCE</name>
<feature type="transmembrane region" description="Helical" evidence="6">
    <location>
        <begin position="190"/>
        <end position="209"/>
    </location>
</feature>
<dbReference type="Gene3D" id="1.20.1740.10">
    <property type="entry name" value="Amino acid/polyamine transporter I"/>
    <property type="match status" value="1"/>
</dbReference>
<organism evidence="7 8">
    <name type="scientific">Zasmidium cellare ATCC 36951</name>
    <dbReference type="NCBI Taxonomy" id="1080233"/>
    <lineage>
        <taxon>Eukaryota</taxon>
        <taxon>Fungi</taxon>
        <taxon>Dikarya</taxon>
        <taxon>Ascomycota</taxon>
        <taxon>Pezizomycotina</taxon>
        <taxon>Dothideomycetes</taxon>
        <taxon>Dothideomycetidae</taxon>
        <taxon>Mycosphaerellales</taxon>
        <taxon>Mycosphaerellaceae</taxon>
        <taxon>Zasmidium</taxon>
    </lineage>
</organism>
<feature type="transmembrane region" description="Helical" evidence="6">
    <location>
        <begin position="146"/>
        <end position="170"/>
    </location>
</feature>
<evidence type="ECO:0000256" key="3">
    <source>
        <dbReference type="ARBA" id="ARBA00022692"/>
    </source>
</evidence>
<dbReference type="Pfam" id="PF13520">
    <property type="entry name" value="AA_permease_2"/>
    <property type="match status" value="1"/>
</dbReference>
<evidence type="ECO:0000256" key="1">
    <source>
        <dbReference type="ARBA" id="ARBA00004141"/>
    </source>
</evidence>
<feature type="transmembrane region" description="Helical" evidence="6">
    <location>
        <begin position="67"/>
        <end position="89"/>
    </location>
</feature>
<keyword evidence="3 6" id="KW-0812">Transmembrane</keyword>